<evidence type="ECO:0000256" key="2">
    <source>
        <dbReference type="ARBA" id="ARBA00022448"/>
    </source>
</evidence>
<name>A0A1C1CCB8_9EURO</name>
<comment type="caution">
    <text evidence="7">The sequence shown here is derived from an EMBL/GenBank/DDBJ whole genome shotgun (WGS) entry which is preliminary data.</text>
</comment>
<dbReference type="VEuPathDB" id="FungiDB:G647_09366"/>
<dbReference type="PANTHER" id="PTHR45649:SF19">
    <property type="entry name" value="TRANSPORTER, PUTATIVE (EUROFUNG)-RELATED"/>
    <property type="match status" value="1"/>
</dbReference>
<dbReference type="Gene3D" id="1.20.1740.10">
    <property type="entry name" value="Amino acid/polyamine transporter I"/>
    <property type="match status" value="1"/>
</dbReference>
<evidence type="ECO:0000256" key="5">
    <source>
        <dbReference type="ARBA" id="ARBA00023136"/>
    </source>
</evidence>
<feature type="transmembrane region" description="Helical" evidence="6">
    <location>
        <begin position="128"/>
        <end position="149"/>
    </location>
</feature>
<comment type="subcellular location">
    <subcellularLocation>
        <location evidence="1">Membrane</location>
        <topology evidence="1">Multi-pass membrane protein</topology>
    </subcellularLocation>
</comment>
<proteinExistence type="predicted"/>
<keyword evidence="8" id="KW-1185">Reference proteome</keyword>
<feature type="transmembrane region" description="Helical" evidence="6">
    <location>
        <begin position="156"/>
        <end position="176"/>
    </location>
</feature>
<feature type="transmembrane region" description="Helical" evidence="6">
    <location>
        <begin position="79"/>
        <end position="98"/>
    </location>
</feature>
<organism evidence="7 8">
    <name type="scientific">Cladophialophora carrionii</name>
    <dbReference type="NCBI Taxonomy" id="86049"/>
    <lineage>
        <taxon>Eukaryota</taxon>
        <taxon>Fungi</taxon>
        <taxon>Dikarya</taxon>
        <taxon>Ascomycota</taxon>
        <taxon>Pezizomycotina</taxon>
        <taxon>Eurotiomycetes</taxon>
        <taxon>Chaetothyriomycetidae</taxon>
        <taxon>Chaetothyriales</taxon>
        <taxon>Herpotrichiellaceae</taxon>
        <taxon>Cladophialophora</taxon>
    </lineage>
</organism>
<reference evidence="8" key="1">
    <citation type="submission" date="2015-07" db="EMBL/GenBank/DDBJ databases">
        <authorList>
            <person name="Teixeira M.M."/>
            <person name="Souza R.C."/>
            <person name="Almeida L.G."/>
            <person name="Vicente V.A."/>
            <person name="de Hoog S."/>
            <person name="Bocca A.L."/>
            <person name="de Almeida S.R."/>
            <person name="Vasconcelos A.T."/>
            <person name="Felipe M.S."/>
        </authorList>
    </citation>
    <scope>NUCLEOTIDE SEQUENCE [LARGE SCALE GENOMIC DNA]</scope>
    <source>
        <strain evidence="8">KSF</strain>
    </source>
</reference>
<feature type="transmembrane region" description="Helical" evidence="6">
    <location>
        <begin position="36"/>
        <end position="58"/>
    </location>
</feature>
<dbReference type="OrthoDB" id="4476201at2759"/>
<dbReference type="Proteomes" id="UP000094526">
    <property type="component" value="Unassembled WGS sequence"/>
</dbReference>
<dbReference type="GO" id="GO:0016020">
    <property type="term" value="C:membrane"/>
    <property type="evidence" value="ECO:0007669"/>
    <property type="project" value="UniProtKB-SubCell"/>
</dbReference>
<sequence>MSVAISLAELASVYPTAGGQYNFASILTPKKIRRGVSYACGLLSIFSWVAIGAAVTIIPAQQIMALVSASNPTFETKQWHIFLLYEGVAAFILVNNLFLLEKAPWTHNIGCMCADITQLPHEPETNSYLVALTLSMFLFALITLLARASPKASSKFFWATLINYTGWPDGLCLIIGLPTSCFMYIGLDASMGCFVCSLSCMMLILGGEGTRAAASTQ</sequence>
<gene>
    <name evidence="7" type="ORF">CLCR_01319</name>
</gene>
<dbReference type="VEuPathDB" id="FungiDB:CLCR_01319"/>
<evidence type="ECO:0000256" key="1">
    <source>
        <dbReference type="ARBA" id="ARBA00004141"/>
    </source>
</evidence>
<evidence type="ECO:0000313" key="8">
    <source>
        <dbReference type="Proteomes" id="UP000094526"/>
    </source>
</evidence>
<protein>
    <submittedName>
        <fullName evidence="7">Uncharacterized protein</fullName>
    </submittedName>
</protein>
<evidence type="ECO:0000256" key="4">
    <source>
        <dbReference type="ARBA" id="ARBA00022989"/>
    </source>
</evidence>
<evidence type="ECO:0000256" key="3">
    <source>
        <dbReference type="ARBA" id="ARBA00022692"/>
    </source>
</evidence>
<keyword evidence="4 6" id="KW-1133">Transmembrane helix</keyword>
<dbReference type="PANTHER" id="PTHR45649">
    <property type="entry name" value="AMINO-ACID PERMEASE BAT1"/>
    <property type="match status" value="1"/>
</dbReference>
<dbReference type="STRING" id="86049.A0A1C1CCB8"/>
<keyword evidence="3 6" id="KW-0812">Transmembrane</keyword>
<dbReference type="EMBL" id="LGRB01000016">
    <property type="protein sequence ID" value="OCT46155.1"/>
    <property type="molecule type" value="Genomic_DNA"/>
</dbReference>
<keyword evidence="2" id="KW-0813">Transport</keyword>
<dbReference type="Pfam" id="PF13520">
    <property type="entry name" value="AA_permease_2"/>
    <property type="match status" value="1"/>
</dbReference>
<accession>A0A1C1CCB8</accession>
<dbReference type="GO" id="GO:0022857">
    <property type="term" value="F:transmembrane transporter activity"/>
    <property type="evidence" value="ECO:0007669"/>
    <property type="project" value="InterPro"/>
</dbReference>
<dbReference type="InterPro" id="IPR002293">
    <property type="entry name" value="AA/rel_permease1"/>
</dbReference>
<dbReference type="AlphaFoldDB" id="A0A1C1CCB8"/>
<evidence type="ECO:0000313" key="7">
    <source>
        <dbReference type="EMBL" id="OCT46155.1"/>
    </source>
</evidence>
<evidence type="ECO:0000256" key="6">
    <source>
        <dbReference type="SAM" id="Phobius"/>
    </source>
</evidence>
<keyword evidence="5 6" id="KW-0472">Membrane</keyword>